<dbReference type="AlphaFoldDB" id="A0A0C9M441"/>
<dbReference type="Gene3D" id="3.40.50.12370">
    <property type="match status" value="1"/>
</dbReference>
<dbReference type="RefSeq" id="WP_007406273.1">
    <property type="nucleotide sequence ID" value="NZ_BBJS01000043.1"/>
</dbReference>
<dbReference type="Proteomes" id="UP000032025">
    <property type="component" value="Unassembled WGS sequence"/>
</dbReference>
<reference evidence="1 2" key="1">
    <citation type="submission" date="2014-08" db="EMBL/GenBank/DDBJ databases">
        <title>Whole genome shotgun sequence of Sphingomonas paucimobilis NBRC 13935.</title>
        <authorList>
            <person name="Hosoyama A."/>
            <person name="Hashimoto M."/>
            <person name="Hosoyama Y."/>
            <person name="Noguchi M."/>
            <person name="Uohara A."/>
            <person name="Ohji S."/>
            <person name="Katano-Makiyama Y."/>
            <person name="Ichikawa N."/>
            <person name="Kimura A."/>
            <person name="Yamazoe A."/>
            <person name="Fujita N."/>
        </authorList>
    </citation>
    <scope>NUCLEOTIDE SEQUENCE [LARGE SCALE GENOMIC DNA]</scope>
    <source>
        <strain evidence="1 2">NBRC 13935</strain>
    </source>
</reference>
<comment type="caution">
    <text evidence="1">The sequence shown here is derived from an EMBL/GenBank/DDBJ whole genome shotgun (WGS) entry which is preliminary data.</text>
</comment>
<proteinExistence type="predicted"/>
<keyword evidence="2" id="KW-1185">Reference proteome</keyword>
<evidence type="ECO:0000313" key="1">
    <source>
        <dbReference type="EMBL" id="GAN14725.1"/>
    </source>
</evidence>
<dbReference type="GeneID" id="78525704"/>
<sequence>MKTGLLHVAEDRGGDARLDAAVQLARAFDLHLTGTQAAPLSAYAMADPFGGVYPSVKLFTEHEKRQDATRAAVEARLRDEGVAFDWVRGAGSPATVLLDQSRLSDVIILSHLESDEGGWDAELDLVGDVAVHSRAPILSVPYDNGTLDLEGTALVAWNASFEAAQALRFAVPLLSRAARVQIVTIGDDAPEFPAAGAAAYLSHHGIQSELLPVPRGELSVGEELLNVIIDSRSSFAVLGAYGHSRIRERILGGVTREMLLRSPKPLLLAH</sequence>
<name>A0A0C9M441_SPHPI</name>
<accession>A0A0C9M441</accession>
<protein>
    <submittedName>
        <fullName evidence="1">DNA, contig: SP643</fullName>
    </submittedName>
</protein>
<organism evidence="1 2">
    <name type="scientific">Sphingomonas paucimobilis NBRC 13935</name>
    <dbReference type="NCBI Taxonomy" id="1219050"/>
    <lineage>
        <taxon>Bacteria</taxon>
        <taxon>Pseudomonadati</taxon>
        <taxon>Pseudomonadota</taxon>
        <taxon>Alphaproteobacteria</taxon>
        <taxon>Sphingomonadales</taxon>
        <taxon>Sphingomonadaceae</taxon>
        <taxon>Sphingomonas</taxon>
    </lineage>
</organism>
<evidence type="ECO:0000313" key="2">
    <source>
        <dbReference type="Proteomes" id="UP000032025"/>
    </source>
</evidence>
<dbReference type="SUPFAM" id="SSF52402">
    <property type="entry name" value="Adenine nucleotide alpha hydrolases-like"/>
    <property type="match status" value="2"/>
</dbReference>
<dbReference type="CDD" id="cd00293">
    <property type="entry name" value="USP-like"/>
    <property type="match status" value="1"/>
</dbReference>
<gene>
    <name evidence="1" type="ORF">SP6_43_02240</name>
</gene>
<dbReference type="EMBL" id="BBJS01000043">
    <property type="protein sequence ID" value="GAN14725.1"/>
    <property type="molecule type" value="Genomic_DNA"/>
</dbReference>